<dbReference type="STRING" id="880157.AB204_20625"/>
<proteinExistence type="predicted"/>
<name>A0A0J5FLV1_9GAMM</name>
<reference evidence="2 3" key="1">
    <citation type="submission" date="2015-06" db="EMBL/GenBank/DDBJ databases">
        <title>Draft Whole-Genome Sequence of the Entomopathogenic Bacterium Xenorhabdus khoisanae.</title>
        <authorList>
            <person name="Naidoo S."/>
            <person name="Featherston J."/>
            <person name="Gray V.M."/>
        </authorList>
    </citation>
    <scope>NUCLEOTIDE SEQUENCE [LARGE SCALE GENOMIC DNA]</scope>
    <source>
        <strain evidence="2 3">MCB</strain>
    </source>
</reference>
<dbReference type="InterPro" id="IPR045709">
    <property type="entry name" value="DUF6065"/>
</dbReference>
<gene>
    <name evidence="2" type="ORF">AB204_20625</name>
</gene>
<accession>A0A0J5FLV1</accession>
<dbReference type="Pfam" id="PF19541">
    <property type="entry name" value="DUF6065"/>
    <property type="match status" value="1"/>
</dbReference>
<organism evidence="2 3">
    <name type="scientific">Xenorhabdus khoisanae</name>
    <dbReference type="NCBI Taxonomy" id="880157"/>
    <lineage>
        <taxon>Bacteria</taxon>
        <taxon>Pseudomonadati</taxon>
        <taxon>Pseudomonadota</taxon>
        <taxon>Gammaproteobacteria</taxon>
        <taxon>Enterobacterales</taxon>
        <taxon>Morganellaceae</taxon>
        <taxon>Xenorhabdus</taxon>
    </lineage>
</organism>
<evidence type="ECO:0000256" key="1">
    <source>
        <dbReference type="SAM" id="MobiDB-lite"/>
    </source>
</evidence>
<evidence type="ECO:0000313" key="3">
    <source>
        <dbReference type="Proteomes" id="UP000036277"/>
    </source>
</evidence>
<dbReference type="EMBL" id="LFCV01000248">
    <property type="protein sequence ID" value="KMJ43273.1"/>
    <property type="molecule type" value="Genomic_DNA"/>
</dbReference>
<dbReference type="Proteomes" id="UP000036277">
    <property type="component" value="Unassembled WGS sequence"/>
</dbReference>
<sequence length="248" mass="29084">MKDYENMTKNINFFKAWPESPDPIKANIAITGEIPSRAHQFCEPFLVANSMGFLIYPPMNFDLMWDGYKIYFQPEGMDEWIIIDKLYLPDSVDIWQKVMPESHSKYLPAFIEAFPEKGVIQVWTGYFVSTSCGESLWIRAPINRPSNINYRVMEGIIESDWWAGPLFTNFEMMRSDVPISFKKTEPILQVFTIPKEYHRNFKRNNFSVSQLDKDTSSEFLERILSTSTRRNTEKPGSYRRLARKNNEA</sequence>
<keyword evidence="3" id="KW-1185">Reference proteome</keyword>
<feature type="region of interest" description="Disordered" evidence="1">
    <location>
        <begin position="226"/>
        <end position="248"/>
    </location>
</feature>
<dbReference type="PATRIC" id="fig|880157.4.peg.4475"/>
<comment type="caution">
    <text evidence="2">The sequence shown here is derived from an EMBL/GenBank/DDBJ whole genome shotgun (WGS) entry which is preliminary data.</text>
</comment>
<protein>
    <submittedName>
        <fullName evidence="2">Uncharacterized protein</fullName>
    </submittedName>
</protein>
<evidence type="ECO:0000313" key="2">
    <source>
        <dbReference type="EMBL" id="KMJ43273.1"/>
    </source>
</evidence>
<dbReference type="AlphaFoldDB" id="A0A0J5FLV1"/>